<dbReference type="Proteomes" id="UP001525890">
    <property type="component" value="Unassembled WGS sequence"/>
</dbReference>
<dbReference type="RefSeq" id="WP_368006741.1">
    <property type="nucleotide sequence ID" value="NZ_JAMXFF010000016.1"/>
</dbReference>
<keyword evidence="2" id="KW-1185">Reference proteome</keyword>
<dbReference type="InterPro" id="IPR014951">
    <property type="entry name" value="DUF1822"/>
</dbReference>
<organism evidence="1 2">
    <name type="scientific">Laspinema palackyanum D2a</name>
    <dbReference type="NCBI Taxonomy" id="2953684"/>
    <lineage>
        <taxon>Bacteria</taxon>
        <taxon>Bacillati</taxon>
        <taxon>Cyanobacteriota</taxon>
        <taxon>Cyanophyceae</taxon>
        <taxon>Oscillatoriophycideae</taxon>
        <taxon>Oscillatoriales</taxon>
        <taxon>Laspinemataceae</taxon>
        <taxon>Laspinema</taxon>
        <taxon>Laspinema palackyanum</taxon>
    </lineage>
</organism>
<evidence type="ECO:0000313" key="2">
    <source>
        <dbReference type="Proteomes" id="UP001525890"/>
    </source>
</evidence>
<reference evidence="1 2" key="1">
    <citation type="journal article" date="2022" name="Front. Microbiol.">
        <title>High genomic differentiation and limited gene flow indicate recent cryptic speciation within the genus Laspinema (cyanobacteria).</title>
        <authorList>
            <person name="Stanojkovic A."/>
            <person name="Skoupy S."/>
            <person name="Skaloud P."/>
            <person name="Dvorak P."/>
        </authorList>
    </citation>
    <scope>NUCLEOTIDE SEQUENCE [LARGE SCALE GENOMIC DNA]</scope>
    <source>
        <strain evidence="1 2">D2a</strain>
    </source>
</reference>
<evidence type="ECO:0000313" key="1">
    <source>
        <dbReference type="EMBL" id="MCT7967141.1"/>
    </source>
</evidence>
<sequence length="270" mass="30987">MSTTQIREQPIDDFSITIPLTEEDRDIADIFAVTQPNPEAAERVRRNTLSVIALAFYLDLHQIETDITSGQLWNRKQRQTQDIADLPLPGIGWIECRAFSPHQTEIRLPPHPEPQRIGYVGVELNPDTPETAKLLGFVAPSDSKTPLETLHREQLGSLDDLLDVLTRLELLKAILATRDDSPLPETLRQRAITELQRVYAASPDEPWEWAGLAEQRLFDDTLTRNSQDLMVTKNRETPTQSDPDKHRLHQRSFLESVLEEMDEQWRKLTE</sequence>
<accession>A0ABT2MTB9</accession>
<gene>
    <name evidence="1" type="ORF">NG799_12405</name>
</gene>
<comment type="caution">
    <text evidence="1">The sequence shown here is derived from an EMBL/GenBank/DDBJ whole genome shotgun (WGS) entry which is preliminary data.</text>
</comment>
<dbReference type="EMBL" id="JAMXFF010000016">
    <property type="protein sequence ID" value="MCT7967141.1"/>
    <property type="molecule type" value="Genomic_DNA"/>
</dbReference>
<proteinExistence type="predicted"/>
<protein>
    <submittedName>
        <fullName evidence="1">DUF1822 family protein</fullName>
    </submittedName>
</protein>
<dbReference type="Pfam" id="PF08852">
    <property type="entry name" value="DUF1822"/>
    <property type="match status" value="1"/>
</dbReference>
<name>A0ABT2MTB9_9CYAN</name>